<dbReference type="EMBL" id="AGUE01000177">
    <property type="protein sequence ID" value="EHK97785.1"/>
    <property type="molecule type" value="Genomic_DNA"/>
</dbReference>
<keyword evidence="9" id="KW-0325">Glycoprotein</keyword>
<evidence type="ECO:0000256" key="8">
    <source>
        <dbReference type="ARBA" id="ARBA00023157"/>
    </source>
</evidence>
<protein>
    <recommendedName>
        <fullName evidence="3">endo-polygalacturonase</fullName>
        <ecNumber evidence="3">3.2.1.15</ecNumber>
    </recommendedName>
</protein>
<dbReference type="Gene3D" id="2.160.20.10">
    <property type="entry name" value="Single-stranded right-handed beta-helix, Pectin lyase-like"/>
    <property type="match status" value="1"/>
</dbReference>
<dbReference type="PANTHER" id="PTHR31884">
    <property type="entry name" value="POLYGALACTURONASE"/>
    <property type="match status" value="1"/>
</dbReference>
<dbReference type="GO" id="GO:0004650">
    <property type="term" value="F:polygalacturonase activity"/>
    <property type="evidence" value="ECO:0007669"/>
    <property type="project" value="UniProtKB-EC"/>
</dbReference>
<keyword evidence="16" id="KW-0472">Membrane</keyword>
<sequence length="302" mass="32808">MTNNSVISNLHIVNWPVHLFAIQTSSDVILKDMLLDNRDGEAPNSRSDGLAAAHNSDGYGVKESSNILITNNKVYNQDDCVAVTSGNNITIDGLYCSGGHGLSIGSVGGKSNNNVTNILFTNTDVVNSTNGPRIKSNFNTTGYIANITYSNIRLSNITDYGIDVQQDYLNGGPNGTPSNGVIIANVLFKNVAHFIHPEPDHFGTEILAIALKLNSHHFLDHQPACSEDGPVRNQATVLLSNYGSSPSWCVENIGITENERRSTAYLVKAAVLFVLSIVVQVFVIITIYSTASTYYERSYYRS</sequence>
<organism evidence="17 18">
    <name type="scientific">Glarea lozoyensis (strain ATCC 74030 / MF5533)</name>
    <dbReference type="NCBI Taxonomy" id="1104152"/>
    <lineage>
        <taxon>Eukaryota</taxon>
        <taxon>Fungi</taxon>
        <taxon>Dikarya</taxon>
        <taxon>Ascomycota</taxon>
        <taxon>Pezizomycotina</taxon>
        <taxon>Leotiomycetes</taxon>
        <taxon>Helotiales</taxon>
        <taxon>Helotiaceae</taxon>
        <taxon>Glarea</taxon>
    </lineage>
</organism>
<evidence type="ECO:0000256" key="16">
    <source>
        <dbReference type="SAM" id="Phobius"/>
    </source>
</evidence>
<keyword evidence="6" id="KW-0677">Repeat</keyword>
<comment type="similarity">
    <text evidence="2 15">Belongs to the glycosyl hydrolase 28 family.</text>
</comment>
<keyword evidence="7 15" id="KW-0378">Hydrolase</keyword>
<dbReference type="PROSITE" id="PS00502">
    <property type="entry name" value="POLYGALACTURONASE"/>
    <property type="match status" value="1"/>
</dbReference>
<dbReference type="PANTHER" id="PTHR31884:SF9">
    <property type="entry name" value="ENDOPOLYGALACTURONASE D-RELATED"/>
    <property type="match status" value="1"/>
</dbReference>
<dbReference type="InterPro" id="IPR050434">
    <property type="entry name" value="Glycosyl_hydrlase_28"/>
</dbReference>
<dbReference type="OrthoDB" id="1546079at2759"/>
<feature type="active site" evidence="14">
    <location>
        <position position="100"/>
    </location>
</feature>
<keyword evidence="10 15" id="KW-0326">Glycosidase</keyword>
<comment type="subcellular location">
    <subcellularLocation>
        <location evidence="1">Secreted</location>
    </subcellularLocation>
</comment>
<evidence type="ECO:0000313" key="17">
    <source>
        <dbReference type="EMBL" id="EHK97785.1"/>
    </source>
</evidence>
<dbReference type="GO" id="GO:0045490">
    <property type="term" value="P:pectin catabolic process"/>
    <property type="evidence" value="ECO:0007669"/>
    <property type="project" value="TreeGrafter"/>
</dbReference>
<dbReference type="InParanoid" id="H0EUK9"/>
<dbReference type="InterPro" id="IPR011050">
    <property type="entry name" value="Pectin_lyase_fold/virulence"/>
</dbReference>
<dbReference type="Pfam" id="PF00295">
    <property type="entry name" value="Glyco_hydro_28"/>
    <property type="match status" value="1"/>
</dbReference>
<dbReference type="InterPro" id="IPR006626">
    <property type="entry name" value="PbH1"/>
</dbReference>
<comment type="function">
    <text evidence="13">Involved in maceration and soft-rotting of plant tissue. Hydrolyzes the 1,4-alpha glycosidic bonds of de-esterified pectate in the smooth region of the plant cell wall.</text>
</comment>
<keyword evidence="8" id="KW-1015">Disulfide bond</keyword>
<evidence type="ECO:0000256" key="6">
    <source>
        <dbReference type="ARBA" id="ARBA00022737"/>
    </source>
</evidence>
<dbReference type="SMART" id="SM00710">
    <property type="entry name" value="PbH1"/>
    <property type="match status" value="4"/>
</dbReference>
<evidence type="ECO:0000256" key="3">
    <source>
        <dbReference type="ARBA" id="ARBA00012736"/>
    </source>
</evidence>
<keyword evidence="18" id="KW-1185">Reference proteome</keyword>
<dbReference type="AlphaFoldDB" id="H0EUK9"/>
<evidence type="ECO:0000256" key="2">
    <source>
        <dbReference type="ARBA" id="ARBA00008834"/>
    </source>
</evidence>
<evidence type="ECO:0000256" key="4">
    <source>
        <dbReference type="ARBA" id="ARBA00022525"/>
    </source>
</evidence>
<evidence type="ECO:0000256" key="1">
    <source>
        <dbReference type="ARBA" id="ARBA00004613"/>
    </source>
</evidence>
<reference evidence="17 18" key="1">
    <citation type="journal article" date="2012" name="Eukaryot. Cell">
        <title>Genome sequence of the fungus Glarea lozoyensis: the first genome sequence of a species from the Helotiaceae family.</title>
        <authorList>
            <person name="Youssar L."/>
            <person name="Gruening B.A."/>
            <person name="Erxleben A."/>
            <person name="Guenther S."/>
            <person name="Huettel W."/>
        </authorList>
    </citation>
    <scope>NUCLEOTIDE SEQUENCE [LARGE SCALE GENOMIC DNA]</scope>
    <source>
        <strain evidence="18">ATCC 74030 / MF5533</strain>
    </source>
</reference>
<keyword evidence="5" id="KW-0732">Signal</keyword>
<keyword evidence="11" id="KW-0961">Cell wall biogenesis/degradation</keyword>
<keyword evidence="16" id="KW-0812">Transmembrane</keyword>
<comment type="catalytic activity">
    <reaction evidence="12">
        <text>(1,4-alpha-D-galacturonosyl)n+m + H2O = (1,4-alpha-D-galacturonosyl)n + (1,4-alpha-D-galacturonosyl)m.</text>
        <dbReference type="EC" id="3.2.1.15"/>
    </reaction>
</comment>
<dbReference type="GO" id="GO:0005576">
    <property type="term" value="C:extracellular region"/>
    <property type="evidence" value="ECO:0007669"/>
    <property type="project" value="UniProtKB-SubCell"/>
</dbReference>
<comment type="caution">
    <text evidence="17">The sequence shown here is derived from an EMBL/GenBank/DDBJ whole genome shotgun (WGS) entry which is preliminary data.</text>
</comment>
<evidence type="ECO:0000256" key="12">
    <source>
        <dbReference type="ARBA" id="ARBA00034074"/>
    </source>
</evidence>
<dbReference type="EC" id="3.2.1.15" evidence="3"/>
<evidence type="ECO:0000256" key="14">
    <source>
        <dbReference type="PROSITE-ProRule" id="PRU10052"/>
    </source>
</evidence>
<feature type="transmembrane region" description="Helical" evidence="16">
    <location>
        <begin position="265"/>
        <end position="291"/>
    </location>
</feature>
<dbReference type="InterPro" id="IPR012334">
    <property type="entry name" value="Pectin_lyas_fold"/>
</dbReference>
<dbReference type="InterPro" id="IPR000743">
    <property type="entry name" value="Glyco_hydro_28"/>
</dbReference>
<evidence type="ECO:0000256" key="9">
    <source>
        <dbReference type="ARBA" id="ARBA00023180"/>
    </source>
</evidence>
<evidence type="ECO:0000256" key="10">
    <source>
        <dbReference type="ARBA" id="ARBA00023295"/>
    </source>
</evidence>
<evidence type="ECO:0000313" key="18">
    <source>
        <dbReference type="Proteomes" id="UP000005446"/>
    </source>
</evidence>
<dbReference type="HOGENOM" id="CLU_921508_0_0_1"/>
<name>H0EUK9_GLAL7</name>
<evidence type="ECO:0000256" key="7">
    <source>
        <dbReference type="ARBA" id="ARBA00022801"/>
    </source>
</evidence>
<evidence type="ECO:0000256" key="13">
    <source>
        <dbReference type="ARBA" id="ARBA00037707"/>
    </source>
</evidence>
<keyword evidence="4" id="KW-0964">Secreted</keyword>
<dbReference type="Proteomes" id="UP000005446">
    <property type="component" value="Unassembled WGS sequence"/>
</dbReference>
<dbReference type="GO" id="GO:0071555">
    <property type="term" value="P:cell wall organization"/>
    <property type="evidence" value="ECO:0007669"/>
    <property type="project" value="UniProtKB-KW"/>
</dbReference>
<dbReference type="SUPFAM" id="SSF51126">
    <property type="entry name" value="Pectin lyase-like"/>
    <property type="match status" value="1"/>
</dbReference>
<proteinExistence type="inferred from homology"/>
<evidence type="ECO:0000256" key="15">
    <source>
        <dbReference type="RuleBase" id="RU361169"/>
    </source>
</evidence>
<gene>
    <name evidence="17" type="ORF">M7I_6446</name>
</gene>
<evidence type="ECO:0000256" key="11">
    <source>
        <dbReference type="ARBA" id="ARBA00023316"/>
    </source>
</evidence>
<keyword evidence="16" id="KW-1133">Transmembrane helix</keyword>
<evidence type="ECO:0000256" key="5">
    <source>
        <dbReference type="ARBA" id="ARBA00022729"/>
    </source>
</evidence>
<accession>H0EUK9</accession>